<accession>A0A9D1VPX1</accession>
<sequence>MVEMMIFSRYGEEIPKVREVSRDLAARLTEENWDFHCFNTQKEAEAFVRSDLPLDIVCTDVTGEDGIGLAKECRRRNRNAYVILIADIHLSPASYMKPSIMAGSLLLRPFRTEEIREAFSEAFGNFFKEDEENEEENQFIIDNREGKWRIDLEHVYYFEAREKKLFLNDGVREIGFYDTLDNIRKKLPAWFVRCHRSFLINGRKIEKLLLGQNLVVLKDGWEIPVSRTYKKEIKEYVG</sequence>
<dbReference type="Proteomes" id="UP000824230">
    <property type="component" value="Unassembled WGS sequence"/>
</dbReference>
<protein>
    <submittedName>
        <fullName evidence="2">DNA-binding response regulator</fullName>
    </submittedName>
</protein>
<dbReference type="Gene3D" id="3.40.50.2300">
    <property type="match status" value="1"/>
</dbReference>
<evidence type="ECO:0000259" key="1">
    <source>
        <dbReference type="PROSITE" id="PS50930"/>
    </source>
</evidence>
<dbReference type="Gene3D" id="2.40.50.1020">
    <property type="entry name" value="LytTr DNA-binding domain"/>
    <property type="match status" value="1"/>
</dbReference>
<evidence type="ECO:0000313" key="2">
    <source>
        <dbReference type="EMBL" id="HIX39038.1"/>
    </source>
</evidence>
<reference evidence="2" key="2">
    <citation type="submission" date="2021-04" db="EMBL/GenBank/DDBJ databases">
        <authorList>
            <person name="Gilroy R."/>
        </authorList>
    </citation>
    <scope>NUCLEOTIDE SEQUENCE</scope>
    <source>
        <strain evidence="2">ChiHjej12B11-1927</strain>
    </source>
</reference>
<dbReference type="AlphaFoldDB" id="A0A9D1VPX1"/>
<dbReference type="PANTHER" id="PTHR37299:SF1">
    <property type="entry name" value="STAGE 0 SPORULATION PROTEIN A HOMOLOG"/>
    <property type="match status" value="1"/>
</dbReference>
<feature type="domain" description="HTH LytTR-type" evidence="1">
    <location>
        <begin position="150"/>
        <end position="238"/>
    </location>
</feature>
<dbReference type="InterPro" id="IPR011006">
    <property type="entry name" value="CheY-like_superfamily"/>
</dbReference>
<dbReference type="PROSITE" id="PS50930">
    <property type="entry name" value="HTH_LYTTR"/>
    <property type="match status" value="1"/>
</dbReference>
<gene>
    <name evidence="2" type="ORF">H9738_14420</name>
</gene>
<comment type="caution">
    <text evidence="2">The sequence shown here is derived from an EMBL/GenBank/DDBJ whole genome shotgun (WGS) entry which is preliminary data.</text>
</comment>
<keyword evidence="2" id="KW-0238">DNA-binding</keyword>
<proteinExistence type="predicted"/>
<evidence type="ECO:0000313" key="3">
    <source>
        <dbReference type="Proteomes" id="UP000824230"/>
    </source>
</evidence>
<reference evidence="2" key="1">
    <citation type="journal article" date="2021" name="PeerJ">
        <title>Extensive microbial diversity within the chicken gut microbiome revealed by metagenomics and culture.</title>
        <authorList>
            <person name="Gilroy R."/>
            <person name="Ravi A."/>
            <person name="Getino M."/>
            <person name="Pursley I."/>
            <person name="Horton D.L."/>
            <person name="Alikhan N.F."/>
            <person name="Baker D."/>
            <person name="Gharbi K."/>
            <person name="Hall N."/>
            <person name="Watson M."/>
            <person name="Adriaenssens E.M."/>
            <person name="Foster-Nyarko E."/>
            <person name="Jarju S."/>
            <person name="Secka A."/>
            <person name="Antonio M."/>
            <person name="Oren A."/>
            <person name="Chaudhuri R.R."/>
            <person name="La Ragione R."/>
            <person name="Hildebrand F."/>
            <person name="Pallen M.J."/>
        </authorList>
    </citation>
    <scope>NUCLEOTIDE SEQUENCE</scope>
    <source>
        <strain evidence="2">ChiHjej12B11-1927</strain>
    </source>
</reference>
<dbReference type="SUPFAM" id="SSF52172">
    <property type="entry name" value="CheY-like"/>
    <property type="match status" value="1"/>
</dbReference>
<name>A0A9D1VPX1_9FIRM</name>
<dbReference type="SMART" id="SM00850">
    <property type="entry name" value="LytTR"/>
    <property type="match status" value="1"/>
</dbReference>
<dbReference type="GO" id="GO:0000156">
    <property type="term" value="F:phosphorelay response regulator activity"/>
    <property type="evidence" value="ECO:0007669"/>
    <property type="project" value="InterPro"/>
</dbReference>
<dbReference type="GO" id="GO:0003677">
    <property type="term" value="F:DNA binding"/>
    <property type="evidence" value="ECO:0007669"/>
    <property type="project" value="UniProtKB-KW"/>
</dbReference>
<dbReference type="Pfam" id="PF04397">
    <property type="entry name" value="LytTR"/>
    <property type="match status" value="1"/>
</dbReference>
<organism evidence="2 3">
    <name type="scientific">Candidatus Blautia pullistercoris</name>
    <dbReference type="NCBI Taxonomy" id="2838499"/>
    <lineage>
        <taxon>Bacteria</taxon>
        <taxon>Bacillati</taxon>
        <taxon>Bacillota</taxon>
        <taxon>Clostridia</taxon>
        <taxon>Lachnospirales</taxon>
        <taxon>Lachnospiraceae</taxon>
        <taxon>Blautia</taxon>
    </lineage>
</organism>
<dbReference type="PANTHER" id="PTHR37299">
    <property type="entry name" value="TRANSCRIPTIONAL REGULATOR-RELATED"/>
    <property type="match status" value="1"/>
</dbReference>
<dbReference type="InterPro" id="IPR046947">
    <property type="entry name" value="LytR-like"/>
</dbReference>
<dbReference type="InterPro" id="IPR007492">
    <property type="entry name" value="LytTR_DNA-bd_dom"/>
</dbReference>
<dbReference type="EMBL" id="DXFG01000331">
    <property type="protein sequence ID" value="HIX39038.1"/>
    <property type="molecule type" value="Genomic_DNA"/>
</dbReference>